<dbReference type="PANTHER" id="PTHR42760:SF133">
    <property type="entry name" value="3-OXOACYL-[ACYL-CARRIER-PROTEIN] REDUCTASE"/>
    <property type="match status" value="1"/>
</dbReference>
<dbReference type="InterPro" id="IPR036291">
    <property type="entry name" value="NAD(P)-bd_dom_sf"/>
</dbReference>
<proteinExistence type="inferred from homology"/>
<dbReference type="InParanoid" id="A0A2K1QUY8"/>
<evidence type="ECO:0000256" key="3">
    <source>
        <dbReference type="ARBA" id="ARBA00023002"/>
    </source>
</evidence>
<dbReference type="CDD" id="cd05233">
    <property type="entry name" value="SDR_c"/>
    <property type="match status" value="1"/>
</dbReference>
<dbReference type="PROSITE" id="PS00061">
    <property type="entry name" value="ADH_SHORT"/>
    <property type="match status" value="1"/>
</dbReference>
<evidence type="ECO:0000256" key="4">
    <source>
        <dbReference type="RuleBase" id="RU000363"/>
    </source>
</evidence>
<evidence type="ECO:0000313" key="6">
    <source>
        <dbReference type="Proteomes" id="UP000243797"/>
    </source>
</evidence>
<organism evidence="5 6">
    <name type="scientific">Sphaceloma murrayae</name>
    <dbReference type="NCBI Taxonomy" id="2082308"/>
    <lineage>
        <taxon>Eukaryota</taxon>
        <taxon>Fungi</taxon>
        <taxon>Dikarya</taxon>
        <taxon>Ascomycota</taxon>
        <taxon>Pezizomycotina</taxon>
        <taxon>Dothideomycetes</taxon>
        <taxon>Dothideomycetidae</taxon>
        <taxon>Myriangiales</taxon>
        <taxon>Elsinoaceae</taxon>
        <taxon>Sphaceloma</taxon>
    </lineage>
</organism>
<dbReference type="STRING" id="2082308.A0A2K1QUY8"/>
<dbReference type="SUPFAM" id="SSF51735">
    <property type="entry name" value="NAD(P)-binding Rossmann-fold domains"/>
    <property type="match status" value="1"/>
</dbReference>
<sequence length="276" mass="28958">MARHKSTSSLSGIHAVITGASRGIGLSTAHLLASHGASLTLISRSSSALGSAISSLPSPALHTAVSGDVSSRSFWNGFKPDKDRRVDILVNSAGISHQSLFLRTSEDLIEDVVQTNLMGSMWACKSMGRRMMRQKTLHDAGGIGSQDLESEKVSQSIGKGVIVNVASLLGIQGGLGSAAYAASKAGVVGFTRALAAELGPSGIRVNTVLPGYVTTDMTDGKFISSRYSLLMLLERGLLHGKSVPVGPLSIYVLRRVASLIYTYEPKSSPFIQSVTS</sequence>
<dbReference type="FunCoup" id="A0A2K1QUY8">
    <property type="interactions" value="135"/>
</dbReference>
<dbReference type="GO" id="GO:0006633">
    <property type="term" value="P:fatty acid biosynthetic process"/>
    <property type="evidence" value="ECO:0007669"/>
    <property type="project" value="TreeGrafter"/>
</dbReference>
<keyword evidence="3" id="KW-0560">Oxidoreductase</keyword>
<comment type="caution">
    <text evidence="5">The sequence shown here is derived from an EMBL/GenBank/DDBJ whole genome shotgun (WGS) entry which is preliminary data.</text>
</comment>
<dbReference type="AlphaFoldDB" id="A0A2K1QUY8"/>
<dbReference type="OrthoDB" id="1669814at2759"/>
<keyword evidence="2" id="KW-0521">NADP</keyword>
<reference evidence="5 6" key="1">
    <citation type="submission" date="2017-06" db="EMBL/GenBank/DDBJ databases">
        <title>Draft genome sequence of a variant of Elsinoe murrayae.</title>
        <authorList>
            <person name="Cheng Q."/>
        </authorList>
    </citation>
    <scope>NUCLEOTIDE SEQUENCE [LARGE SCALE GENOMIC DNA]</scope>
    <source>
        <strain evidence="5 6">CQ-2017a</strain>
    </source>
</reference>
<dbReference type="Proteomes" id="UP000243797">
    <property type="component" value="Unassembled WGS sequence"/>
</dbReference>
<dbReference type="InterPro" id="IPR020904">
    <property type="entry name" value="Sc_DH/Rdtase_CS"/>
</dbReference>
<protein>
    <submittedName>
        <fullName evidence="5">Carbonyl reductase family member 4</fullName>
    </submittedName>
</protein>
<dbReference type="GO" id="GO:0016616">
    <property type="term" value="F:oxidoreductase activity, acting on the CH-OH group of donors, NAD or NADP as acceptor"/>
    <property type="evidence" value="ECO:0007669"/>
    <property type="project" value="TreeGrafter"/>
</dbReference>
<evidence type="ECO:0000256" key="1">
    <source>
        <dbReference type="ARBA" id="ARBA00006484"/>
    </source>
</evidence>
<evidence type="ECO:0000313" key="5">
    <source>
        <dbReference type="EMBL" id="PNS18877.1"/>
    </source>
</evidence>
<dbReference type="Pfam" id="PF00106">
    <property type="entry name" value="adh_short"/>
    <property type="match status" value="2"/>
</dbReference>
<dbReference type="PANTHER" id="PTHR42760">
    <property type="entry name" value="SHORT-CHAIN DEHYDROGENASES/REDUCTASES FAMILY MEMBER"/>
    <property type="match status" value="1"/>
</dbReference>
<accession>A0A2K1QUY8</accession>
<dbReference type="EMBL" id="NKHZ01000039">
    <property type="protein sequence ID" value="PNS18877.1"/>
    <property type="molecule type" value="Genomic_DNA"/>
</dbReference>
<keyword evidence="6" id="KW-1185">Reference proteome</keyword>
<comment type="similarity">
    <text evidence="1 4">Belongs to the short-chain dehydrogenases/reductases (SDR) family.</text>
</comment>
<name>A0A2K1QUY8_9PEZI</name>
<dbReference type="Gene3D" id="3.40.50.720">
    <property type="entry name" value="NAD(P)-binding Rossmann-like Domain"/>
    <property type="match status" value="1"/>
</dbReference>
<gene>
    <name evidence="5" type="ORF">CAC42_5416</name>
</gene>
<dbReference type="PRINTS" id="PR00081">
    <property type="entry name" value="GDHRDH"/>
</dbReference>
<evidence type="ECO:0000256" key="2">
    <source>
        <dbReference type="ARBA" id="ARBA00022857"/>
    </source>
</evidence>
<dbReference type="GO" id="GO:0048038">
    <property type="term" value="F:quinone binding"/>
    <property type="evidence" value="ECO:0007669"/>
    <property type="project" value="TreeGrafter"/>
</dbReference>
<dbReference type="PRINTS" id="PR00080">
    <property type="entry name" value="SDRFAMILY"/>
</dbReference>
<dbReference type="InterPro" id="IPR002347">
    <property type="entry name" value="SDR_fam"/>
</dbReference>